<dbReference type="AlphaFoldDB" id="A0A9P3Q994"/>
<dbReference type="RefSeq" id="WP_236976873.1">
    <property type="nucleotide sequence ID" value="NZ_BRXE01000015.1"/>
</dbReference>
<name>A0A9P3Q994_9MYCO</name>
<organism evidence="2 3">
    <name type="scientific">Mycobacterium kiyosense</name>
    <dbReference type="NCBI Taxonomy" id="2871094"/>
    <lineage>
        <taxon>Bacteria</taxon>
        <taxon>Bacillati</taxon>
        <taxon>Actinomycetota</taxon>
        <taxon>Actinomycetes</taxon>
        <taxon>Mycobacteriales</taxon>
        <taxon>Mycobacteriaceae</taxon>
        <taxon>Mycobacterium</taxon>
    </lineage>
</organism>
<evidence type="ECO:0000313" key="1">
    <source>
        <dbReference type="EMBL" id="GLB82705.1"/>
    </source>
</evidence>
<dbReference type="GeneID" id="83630211"/>
<dbReference type="EMBL" id="BRZI01000019">
    <property type="protein sequence ID" value="GLD30982.1"/>
    <property type="molecule type" value="Genomic_DNA"/>
</dbReference>
<dbReference type="EMBL" id="BRXE01000015">
    <property type="protein sequence ID" value="GLB82705.1"/>
    <property type="molecule type" value="Genomic_DNA"/>
</dbReference>
<gene>
    <name evidence="2" type="ORF">Mkiyose1413_28650</name>
    <name evidence="1" type="ORF">SRL2020028_19610</name>
</gene>
<reference evidence="2" key="1">
    <citation type="submission" date="2022-08" db="EMBL/GenBank/DDBJ databases">
        <title>Mycobacterium kiyosense sp. nov., scotochromogenic slow-glowing species isolated from respiratory specimens.</title>
        <authorList>
            <person name="Fukano H."/>
            <person name="Kazumi Y."/>
            <person name="Sakagami N."/>
            <person name="Ato M."/>
            <person name="Mitarai S."/>
            <person name="Hoshino Y."/>
        </authorList>
    </citation>
    <scope>NUCLEOTIDE SEQUENCE</scope>
    <source>
        <strain evidence="2">1413</strain>
        <strain evidence="1">SRL2020-028</strain>
    </source>
</reference>
<comment type="caution">
    <text evidence="2">The sequence shown here is derived from an EMBL/GenBank/DDBJ whole genome shotgun (WGS) entry which is preliminary data.</text>
</comment>
<dbReference type="Proteomes" id="UP001064782">
    <property type="component" value="Unassembled WGS sequence"/>
</dbReference>
<proteinExistence type="predicted"/>
<protein>
    <submittedName>
        <fullName evidence="2">Uncharacterized protein</fullName>
    </submittedName>
</protein>
<evidence type="ECO:0000313" key="2">
    <source>
        <dbReference type="EMBL" id="GLD30982.1"/>
    </source>
</evidence>
<keyword evidence="3" id="KW-1185">Reference proteome</keyword>
<sequence>MTTEAPPTEAMGAAMLDMLAVARHACGDAPRAKRVAGAALAAEGHDPALLLAAAGGLSWMAAARIGSDDWDGDAATADFVLGEARRGLIYGLQSGTSTRAEAEVGMAVLQLAQPGSSWAHLYDLARRRLGTHGLLDGLDVVTVAAELVAFLTAPFADQDVGERLDGITTHIMGQLAELGDESHTEEETP</sequence>
<dbReference type="Proteomes" id="UP001165663">
    <property type="component" value="Unassembled WGS sequence"/>
</dbReference>
<accession>A0A9P3Q994</accession>
<evidence type="ECO:0000313" key="3">
    <source>
        <dbReference type="Proteomes" id="UP001064782"/>
    </source>
</evidence>